<dbReference type="PANTHER" id="PTHR11360:SF111">
    <property type="entry name" value="CHASKI, ISOFORM A"/>
    <property type="match status" value="1"/>
</dbReference>
<dbReference type="PANTHER" id="PTHR11360">
    <property type="entry name" value="MONOCARBOXYLATE TRANSPORTER"/>
    <property type="match status" value="1"/>
</dbReference>
<evidence type="ECO:0000256" key="2">
    <source>
        <dbReference type="SAM" id="MobiDB-lite"/>
    </source>
</evidence>
<feature type="transmembrane region" description="Helical" evidence="3">
    <location>
        <begin position="46"/>
        <end position="73"/>
    </location>
</feature>
<protein>
    <recommendedName>
        <fullName evidence="4">Major facilitator superfamily (MFS) profile domain-containing protein</fullName>
    </recommendedName>
</protein>
<dbReference type="Gene3D" id="1.20.1250.20">
    <property type="entry name" value="MFS general substrate transporter like domains"/>
    <property type="match status" value="2"/>
</dbReference>
<keyword evidence="3" id="KW-0812">Transmembrane</keyword>
<feature type="transmembrane region" description="Helical" evidence="3">
    <location>
        <begin position="528"/>
        <end position="548"/>
    </location>
</feature>
<evidence type="ECO:0000256" key="3">
    <source>
        <dbReference type="SAM" id="Phobius"/>
    </source>
</evidence>
<feature type="transmembrane region" description="Helical" evidence="3">
    <location>
        <begin position="622"/>
        <end position="641"/>
    </location>
</feature>
<dbReference type="CDD" id="cd17352">
    <property type="entry name" value="MFS_MCT_SLC16"/>
    <property type="match status" value="1"/>
</dbReference>
<feature type="transmembrane region" description="Helical" evidence="3">
    <location>
        <begin position="555"/>
        <end position="578"/>
    </location>
</feature>
<dbReference type="AlphaFoldDB" id="A0AAV8Z094"/>
<comment type="caution">
    <text evidence="5">The sequence shown here is derived from an EMBL/GenBank/DDBJ whole genome shotgun (WGS) entry which is preliminary data.</text>
</comment>
<organism evidence="5 6">
    <name type="scientific">Aromia moschata</name>
    <dbReference type="NCBI Taxonomy" id="1265417"/>
    <lineage>
        <taxon>Eukaryota</taxon>
        <taxon>Metazoa</taxon>
        <taxon>Ecdysozoa</taxon>
        <taxon>Arthropoda</taxon>
        <taxon>Hexapoda</taxon>
        <taxon>Insecta</taxon>
        <taxon>Pterygota</taxon>
        <taxon>Neoptera</taxon>
        <taxon>Endopterygota</taxon>
        <taxon>Coleoptera</taxon>
        <taxon>Polyphaga</taxon>
        <taxon>Cucujiformia</taxon>
        <taxon>Chrysomeloidea</taxon>
        <taxon>Cerambycidae</taxon>
        <taxon>Cerambycinae</taxon>
        <taxon>Callichromatini</taxon>
        <taxon>Aromia</taxon>
    </lineage>
</organism>
<keyword evidence="3" id="KW-0472">Membrane</keyword>
<dbReference type="EMBL" id="JAPWTK010000023">
    <property type="protein sequence ID" value="KAJ8957424.1"/>
    <property type="molecule type" value="Genomic_DNA"/>
</dbReference>
<dbReference type="PROSITE" id="PS50850">
    <property type="entry name" value="MFS"/>
    <property type="match status" value="1"/>
</dbReference>
<feature type="transmembrane region" description="Helical" evidence="3">
    <location>
        <begin position="173"/>
        <end position="197"/>
    </location>
</feature>
<dbReference type="Pfam" id="PF07690">
    <property type="entry name" value="MFS_1"/>
    <property type="match status" value="2"/>
</dbReference>
<feature type="compositionally biased region" description="Basic and acidic residues" evidence="2">
    <location>
        <begin position="234"/>
        <end position="244"/>
    </location>
</feature>
<reference evidence="5" key="1">
    <citation type="journal article" date="2023" name="Insect Mol. Biol.">
        <title>Genome sequencing provides insights into the evolution of gene families encoding plant cell wall-degrading enzymes in longhorned beetles.</title>
        <authorList>
            <person name="Shin N.R."/>
            <person name="Okamura Y."/>
            <person name="Kirsch R."/>
            <person name="Pauchet Y."/>
        </authorList>
    </citation>
    <scope>NUCLEOTIDE SEQUENCE</scope>
    <source>
        <strain evidence="5">AMC_N1</strain>
    </source>
</reference>
<dbReference type="SUPFAM" id="SSF103473">
    <property type="entry name" value="MFS general substrate transporter"/>
    <property type="match status" value="1"/>
</dbReference>
<evidence type="ECO:0000313" key="6">
    <source>
        <dbReference type="Proteomes" id="UP001162162"/>
    </source>
</evidence>
<feature type="region of interest" description="Disordered" evidence="2">
    <location>
        <begin position="234"/>
        <end position="256"/>
    </location>
</feature>
<comment type="subcellular location">
    <subcellularLocation>
        <location evidence="1">Membrane</location>
        <topology evidence="1">Multi-pass membrane protein</topology>
    </subcellularLocation>
</comment>
<evidence type="ECO:0000256" key="1">
    <source>
        <dbReference type="ARBA" id="ARBA00004141"/>
    </source>
</evidence>
<dbReference type="InterPro" id="IPR036259">
    <property type="entry name" value="MFS_trans_sf"/>
</dbReference>
<evidence type="ECO:0000313" key="5">
    <source>
        <dbReference type="EMBL" id="KAJ8957424.1"/>
    </source>
</evidence>
<proteinExistence type="predicted"/>
<feature type="transmembrane region" description="Helical" evidence="3">
    <location>
        <begin position="114"/>
        <end position="134"/>
    </location>
</feature>
<feature type="transmembrane region" description="Helical" evidence="3">
    <location>
        <begin position="459"/>
        <end position="481"/>
    </location>
</feature>
<name>A0AAV8Z094_9CUCU</name>
<evidence type="ECO:0000259" key="4">
    <source>
        <dbReference type="PROSITE" id="PS50850"/>
    </source>
</evidence>
<dbReference type="Proteomes" id="UP001162162">
    <property type="component" value="Unassembled WGS sequence"/>
</dbReference>
<accession>A0AAV8Z094</accession>
<gene>
    <name evidence="5" type="ORF">NQ318_004904</name>
</gene>
<feature type="transmembrane region" description="Helical" evidence="3">
    <location>
        <begin position="141"/>
        <end position="167"/>
    </location>
</feature>
<feature type="domain" description="Major facilitator superfamily (MFS) profile" evidence="4">
    <location>
        <begin position="47"/>
        <end position="643"/>
    </location>
</feature>
<dbReference type="InterPro" id="IPR011701">
    <property type="entry name" value="MFS"/>
</dbReference>
<dbReference type="GO" id="GO:0016020">
    <property type="term" value="C:membrane"/>
    <property type="evidence" value="ECO:0007669"/>
    <property type="project" value="UniProtKB-SubCell"/>
</dbReference>
<dbReference type="InterPro" id="IPR020846">
    <property type="entry name" value="MFS_dom"/>
</dbReference>
<keyword evidence="3" id="KW-1133">Transmembrane helix</keyword>
<feature type="region of interest" description="Disordered" evidence="2">
    <location>
        <begin position="330"/>
        <end position="355"/>
    </location>
</feature>
<sequence length="666" mass="74125">MKVNDAPATEDRPPTGWKLQGKESILSSQVNLYVKEAKPSIPDGGWGWFVVLAGFSLNMISEGVTLTFGLLYVEFLNEFQASKSATSWIGSLFMAVPLLVGPLASALVDKYGCKYMTIAGGVITSLGFLTSAYARSIGVMYVTFGIIGGVGRGLTYVTAVVAVAFWFEKRRSVAVGIAQSGAGFGTIIFSPLTTVLLSTYGWRGTLLITASIFLNMCVCGMLMRDPDWIVEEEQKEKEGKKKNDSNSVSKGARKLEPLPELEESQGLLQDINALENSTKDKFRSMVHLPTYLKGNEKVPDEVYKQLSENKELYSMIVSNNSKLLTGRSMSDKSLDASTNEPKKHSIIRGKSREHDQTTISKICEVEEEGEKHKEHQSIHKTHSHKGKSHTHHSYLKHLKHKRHSIGHKSAMLYMSKHRIRASSCPNIYGHASLSAEKEEEEKWYDEFLDILKELTHFSLFLELHFLLLCSSTIVLFTWFIVPYFCLAEHMTRIGYTENQASFILSAIGFTNTVGMVALGWIGDKLNVAKTYAVCLILCGMSIISMMYFTDSYVMLVINCGLFGLMFASCFALTPSLLAQLVPLDHFTMAYGMELLCEGIGNLMGPPLAGLLFDLTQSWSMSFYQAGFWIIGSGILIGVIPYTKNRRIIGTTPLLRDQNKKRHQVSK</sequence>
<dbReference type="InterPro" id="IPR050327">
    <property type="entry name" value="Proton-linked_MCT"/>
</dbReference>
<feature type="transmembrane region" description="Helical" evidence="3">
    <location>
        <begin position="85"/>
        <end position="108"/>
    </location>
</feature>
<keyword evidence="6" id="KW-1185">Reference proteome</keyword>
<feature type="transmembrane region" description="Helical" evidence="3">
    <location>
        <begin position="502"/>
        <end position="522"/>
    </location>
</feature>
<dbReference type="GO" id="GO:0008028">
    <property type="term" value="F:monocarboxylic acid transmembrane transporter activity"/>
    <property type="evidence" value="ECO:0007669"/>
    <property type="project" value="TreeGrafter"/>
</dbReference>